<keyword evidence="2" id="KW-1185">Reference proteome</keyword>
<dbReference type="Proteomes" id="UP000230233">
    <property type="component" value="Chromosome II"/>
</dbReference>
<protein>
    <submittedName>
        <fullName evidence="1">Uncharacterized protein</fullName>
    </submittedName>
</protein>
<accession>A0A2G5V7J5</accession>
<reference evidence="2" key="1">
    <citation type="submission" date="2017-10" db="EMBL/GenBank/DDBJ databases">
        <title>Rapid genome shrinkage in a self-fertile nematode reveals novel sperm competition proteins.</title>
        <authorList>
            <person name="Yin D."/>
            <person name="Schwarz E.M."/>
            <person name="Thomas C.G."/>
            <person name="Felde R.L."/>
            <person name="Korf I.F."/>
            <person name="Cutter A.D."/>
            <person name="Schartner C.M."/>
            <person name="Ralston E.J."/>
            <person name="Meyer B.J."/>
            <person name="Haag E.S."/>
        </authorList>
    </citation>
    <scope>NUCLEOTIDE SEQUENCE [LARGE SCALE GENOMIC DNA]</scope>
    <source>
        <strain evidence="2">JU1422</strain>
    </source>
</reference>
<gene>
    <name evidence="1" type="primary">Cnig_chr_II.g6996</name>
    <name evidence="1" type="ORF">B9Z55_006996</name>
</gene>
<proteinExistence type="predicted"/>
<sequence length="97" mass="10308">MASLLETSTIGISTTQNTPCVFFVNIITGRIDATTSSSQETVPLASNIRIAVPPAQRGKRQITDAPRQFAPIVEKGGIIKHCALPPSSGSFTAKKLR</sequence>
<dbReference type="AlphaFoldDB" id="A0A2G5V7J5"/>
<dbReference type="EMBL" id="PDUG01000002">
    <property type="protein sequence ID" value="PIC47765.1"/>
    <property type="molecule type" value="Genomic_DNA"/>
</dbReference>
<name>A0A2G5V7J5_9PELO</name>
<evidence type="ECO:0000313" key="2">
    <source>
        <dbReference type="Proteomes" id="UP000230233"/>
    </source>
</evidence>
<evidence type="ECO:0000313" key="1">
    <source>
        <dbReference type="EMBL" id="PIC47765.1"/>
    </source>
</evidence>
<comment type="caution">
    <text evidence="1">The sequence shown here is derived from an EMBL/GenBank/DDBJ whole genome shotgun (WGS) entry which is preliminary data.</text>
</comment>
<organism evidence="1 2">
    <name type="scientific">Caenorhabditis nigoni</name>
    <dbReference type="NCBI Taxonomy" id="1611254"/>
    <lineage>
        <taxon>Eukaryota</taxon>
        <taxon>Metazoa</taxon>
        <taxon>Ecdysozoa</taxon>
        <taxon>Nematoda</taxon>
        <taxon>Chromadorea</taxon>
        <taxon>Rhabditida</taxon>
        <taxon>Rhabditina</taxon>
        <taxon>Rhabditomorpha</taxon>
        <taxon>Rhabditoidea</taxon>
        <taxon>Rhabditidae</taxon>
        <taxon>Peloderinae</taxon>
        <taxon>Caenorhabditis</taxon>
    </lineage>
</organism>